<dbReference type="GO" id="GO:0005886">
    <property type="term" value="C:plasma membrane"/>
    <property type="evidence" value="ECO:0007669"/>
    <property type="project" value="UniProtKB-SubCell"/>
</dbReference>
<gene>
    <name evidence="10" type="ORF">CANTEDRAFT_120414</name>
</gene>
<evidence type="ECO:0000313" key="10">
    <source>
        <dbReference type="EMBL" id="EGV64643.1"/>
    </source>
</evidence>
<dbReference type="Proteomes" id="UP000000707">
    <property type="component" value="Unassembled WGS sequence"/>
</dbReference>
<feature type="transmembrane region" description="Helical" evidence="9">
    <location>
        <begin position="334"/>
        <end position="353"/>
    </location>
</feature>
<keyword evidence="6 9" id="KW-0472">Membrane</keyword>
<dbReference type="Pfam" id="PF04479">
    <property type="entry name" value="RTA1"/>
    <property type="match status" value="1"/>
</dbReference>
<evidence type="ECO:0000256" key="9">
    <source>
        <dbReference type="SAM" id="Phobius"/>
    </source>
</evidence>
<evidence type="ECO:0000256" key="3">
    <source>
        <dbReference type="ARBA" id="ARBA00022692"/>
    </source>
</evidence>
<sequence>MSTIFNWSLTTTPTATTAWTTVDPTHSPWLISSLSSASQALATETIRFSMRSFAEIARGAEASLAVISAQNVLATATNTEVQVQESQVIFNNTLNLQDLAAFENVYGYNLIKPANYIYVIVFGILFLYFTFMCISSRYHTFNVAFVLGFAAETIGYIARCLSIKNNTSSKLYLAEFVTLTIAPAFLMAGIYYAFAKVVVLYGSKYSVLRPLWYSYIFVSIDVLSLIVQAIGGGMASMETNKGKSTDPGVRALITGVCIQITGMTGFAALFVDALFRIYFKNRKQLPYGKYSKANITNFFRFLFNTSRARNFKFIVLEPFYDPNPQFVPLRRRSLINYLPLAMTLSVVFVYIRCVFRVVELCQGWNGYLKTHEIYLLVLDSLMVALCGIVYVVFHPYFVFGKHNTVNFRQ</sequence>
<dbReference type="AlphaFoldDB" id="G3B2C3"/>
<dbReference type="GeneID" id="18248777"/>
<keyword evidence="5" id="KW-0813">Transport</keyword>
<dbReference type="InterPro" id="IPR007568">
    <property type="entry name" value="RTA1"/>
</dbReference>
<feature type="transmembrane region" description="Helical" evidence="9">
    <location>
        <begin position="141"/>
        <end position="159"/>
    </location>
</feature>
<evidence type="ECO:0000313" key="11">
    <source>
        <dbReference type="Proteomes" id="UP000000707"/>
    </source>
</evidence>
<evidence type="ECO:0000256" key="2">
    <source>
        <dbReference type="ARBA" id="ARBA00009969"/>
    </source>
</evidence>
<evidence type="ECO:0000256" key="4">
    <source>
        <dbReference type="ARBA" id="ARBA00022989"/>
    </source>
</evidence>
<feature type="transmembrane region" description="Helical" evidence="9">
    <location>
        <begin position="116"/>
        <end position="134"/>
    </location>
</feature>
<evidence type="ECO:0000256" key="7">
    <source>
        <dbReference type="ARBA" id="ARBA00037472"/>
    </source>
</evidence>
<keyword evidence="11" id="KW-1185">Reference proteome</keyword>
<comment type="function">
    <text evidence="7">Catalyzes the ATP-dependent translocation of sphingoid long-chain bases (LCBs) from the cytoplasmic site toward the extracytoplasmic side of the membrane (flip-flop). Involved in the establishment of the functional lipid asymmetry of the plasma membrane. Regulates intracellular levels of LCBs, sphingolipid precursors that are growth inhibitory at increased levels.</text>
</comment>
<dbReference type="EMBL" id="GL996515">
    <property type="protein sequence ID" value="EGV64643.1"/>
    <property type="molecule type" value="Genomic_DNA"/>
</dbReference>
<comment type="subcellular location">
    <subcellularLocation>
        <location evidence="1">Cell membrane</location>
        <topology evidence="1">Multi-pass membrane protein</topology>
    </subcellularLocation>
</comment>
<feature type="transmembrane region" description="Helical" evidence="9">
    <location>
        <begin position="373"/>
        <end position="399"/>
    </location>
</feature>
<evidence type="ECO:0000256" key="1">
    <source>
        <dbReference type="ARBA" id="ARBA00004651"/>
    </source>
</evidence>
<dbReference type="PANTHER" id="PTHR31465">
    <property type="entry name" value="PROTEIN RTA1-RELATED"/>
    <property type="match status" value="1"/>
</dbReference>
<dbReference type="GO" id="GO:0000324">
    <property type="term" value="C:fungal-type vacuole"/>
    <property type="evidence" value="ECO:0007669"/>
    <property type="project" value="TreeGrafter"/>
</dbReference>
<evidence type="ECO:0000256" key="6">
    <source>
        <dbReference type="ARBA" id="ARBA00023136"/>
    </source>
</evidence>
<dbReference type="GO" id="GO:0006869">
    <property type="term" value="P:lipid transport"/>
    <property type="evidence" value="ECO:0007669"/>
    <property type="project" value="UniProtKB-KW"/>
</dbReference>
<protein>
    <recommendedName>
        <fullName evidence="8">Sphingoid long-chain base transporter RSB1</fullName>
    </recommendedName>
</protein>
<feature type="transmembrane region" description="Helical" evidence="9">
    <location>
        <begin position="171"/>
        <end position="199"/>
    </location>
</feature>
<feature type="transmembrane region" description="Helical" evidence="9">
    <location>
        <begin position="251"/>
        <end position="275"/>
    </location>
</feature>
<keyword evidence="3 9" id="KW-0812">Transmembrane</keyword>
<dbReference type="PANTHER" id="PTHR31465:SF9">
    <property type="entry name" value="SPHINGOID LONG-CHAIN BASE TRANSPORTER RSB1"/>
    <property type="match status" value="1"/>
</dbReference>
<proteinExistence type="inferred from homology"/>
<organism evidence="11">
    <name type="scientific">Candida tenuis (strain ATCC 10573 / BCRC 21748 / CBS 615 / JCM 9827 / NBRC 10315 / NRRL Y-1498 / VKM Y-70)</name>
    <name type="common">Yeast</name>
    <name type="synonym">Yamadazyma tenuis</name>
    <dbReference type="NCBI Taxonomy" id="590646"/>
    <lineage>
        <taxon>Eukaryota</taxon>
        <taxon>Fungi</taxon>
        <taxon>Dikarya</taxon>
        <taxon>Ascomycota</taxon>
        <taxon>Saccharomycotina</taxon>
        <taxon>Pichiomycetes</taxon>
        <taxon>Debaryomycetaceae</taxon>
        <taxon>Yamadazyma</taxon>
    </lineage>
</organism>
<name>G3B2C3_CANTC</name>
<comment type="similarity">
    <text evidence="2">Belongs to the lipid-translocating exporter (LTE) (TC 9.A.26.1) family.</text>
</comment>
<feature type="transmembrane region" description="Helical" evidence="9">
    <location>
        <begin position="211"/>
        <end position="231"/>
    </location>
</feature>
<keyword evidence="5" id="KW-0445">Lipid transport</keyword>
<dbReference type="OrthoDB" id="3358017at2759"/>
<reference evidence="10 11" key="1">
    <citation type="journal article" date="2011" name="Proc. Natl. Acad. Sci. U.S.A.">
        <title>Comparative genomics of xylose-fermenting fungi for enhanced biofuel production.</title>
        <authorList>
            <person name="Wohlbach D.J."/>
            <person name="Kuo A."/>
            <person name="Sato T.K."/>
            <person name="Potts K.M."/>
            <person name="Salamov A.A."/>
            <person name="LaButti K.M."/>
            <person name="Sun H."/>
            <person name="Clum A."/>
            <person name="Pangilinan J.L."/>
            <person name="Lindquist E.A."/>
            <person name="Lucas S."/>
            <person name="Lapidus A."/>
            <person name="Jin M."/>
            <person name="Gunawan C."/>
            <person name="Balan V."/>
            <person name="Dale B.E."/>
            <person name="Jeffries T.W."/>
            <person name="Zinkel R."/>
            <person name="Barry K.W."/>
            <person name="Grigoriev I.V."/>
            <person name="Gasch A.P."/>
        </authorList>
    </citation>
    <scope>NUCLEOTIDE SEQUENCE [LARGE SCALE GENOMIC DNA]</scope>
    <source>
        <strain evidence="11">ATCC 10573 / BCRC 21748 / CBS 615 / JCM 9827 / NBRC 10315 / NRRL Y-1498 / VKM Y-70</strain>
    </source>
</reference>
<accession>G3B2C3</accession>
<evidence type="ECO:0000256" key="5">
    <source>
        <dbReference type="ARBA" id="ARBA00023055"/>
    </source>
</evidence>
<keyword evidence="4 9" id="KW-1133">Transmembrane helix</keyword>
<dbReference type="KEGG" id="cten:18248777"/>
<evidence type="ECO:0000256" key="8">
    <source>
        <dbReference type="ARBA" id="ARBA00041117"/>
    </source>
</evidence>